<dbReference type="Proteomes" id="UP000007129">
    <property type="component" value="Unassembled WGS sequence"/>
</dbReference>
<feature type="transmembrane region" description="Helical" evidence="2">
    <location>
        <begin position="36"/>
        <end position="56"/>
    </location>
</feature>
<sequence length="335" mass="37030">MSQEASHADEKTGKHGQKKDGGLWELAMSTTTFADVALLVFGTVAAIISGALNPIMTVRLKLMTKSSTDFEMTGCLRQPCGHVSRLHPGHLVSGHSERQGERAGAVLRLPRHCAVRLQLHRHRHFPLRRRAHRAAATGAISARCSASGNGLLRRSGCRGADYPHHFRRHPCPGGSVGQGLAVPFRRLHVRHRHHRQLRTQLEARSDHVLSRCSHRGHHECGFRHGHQVRSGADRSVWRSSQPRTGGSELSQAGQSAGHSTKAFFALREPSRSRPVLGTAGSDRRCAHDRCHDGRYPSQLRLGSLARGSADSQERGQSLPDSHYPTRCRHGRLRAW</sequence>
<keyword evidence="2" id="KW-0812">Transmembrane</keyword>
<proteinExistence type="predicted"/>
<keyword evidence="2" id="KW-1133">Transmembrane helix</keyword>
<dbReference type="HOGENOM" id="CLU_829170_0_0_1"/>
<feature type="compositionally biased region" description="Polar residues" evidence="1">
    <location>
        <begin position="237"/>
        <end position="258"/>
    </location>
</feature>
<evidence type="ECO:0000256" key="2">
    <source>
        <dbReference type="SAM" id="Phobius"/>
    </source>
</evidence>
<dbReference type="InParanoid" id="K2RUA3"/>
<protein>
    <submittedName>
        <fullName evidence="3">Uncharacterized protein</fullName>
    </submittedName>
</protein>
<organism evidence="3 4">
    <name type="scientific">Macrophomina phaseolina (strain MS6)</name>
    <name type="common">Charcoal rot fungus</name>
    <dbReference type="NCBI Taxonomy" id="1126212"/>
    <lineage>
        <taxon>Eukaryota</taxon>
        <taxon>Fungi</taxon>
        <taxon>Dikarya</taxon>
        <taxon>Ascomycota</taxon>
        <taxon>Pezizomycotina</taxon>
        <taxon>Dothideomycetes</taxon>
        <taxon>Dothideomycetes incertae sedis</taxon>
        <taxon>Botryosphaeriales</taxon>
        <taxon>Botryosphaeriaceae</taxon>
        <taxon>Macrophomina</taxon>
    </lineage>
</organism>
<accession>K2RUA3</accession>
<feature type="region of interest" description="Disordered" evidence="1">
    <location>
        <begin position="1"/>
        <end position="20"/>
    </location>
</feature>
<comment type="caution">
    <text evidence="3">The sequence shown here is derived from an EMBL/GenBank/DDBJ whole genome shotgun (WGS) entry which is preliminary data.</text>
</comment>
<evidence type="ECO:0000313" key="4">
    <source>
        <dbReference type="Proteomes" id="UP000007129"/>
    </source>
</evidence>
<feature type="compositionally biased region" description="Basic and acidic residues" evidence="1">
    <location>
        <begin position="281"/>
        <end position="294"/>
    </location>
</feature>
<dbReference type="AlphaFoldDB" id="K2RUA3"/>
<evidence type="ECO:0000313" key="3">
    <source>
        <dbReference type="EMBL" id="EKG13779.1"/>
    </source>
</evidence>
<feature type="region of interest" description="Disordered" evidence="1">
    <location>
        <begin position="219"/>
        <end position="325"/>
    </location>
</feature>
<reference evidence="3 4" key="1">
    <citation type="journal article" date="2012" name="BMC Genomics">
        <title>Tools to kill: Genome of one of the most destructive plant pathogenic fungi Macrophomina phaseolina.</title>
        <authorList>
            <person name="Islam M.S."/>
            <person name="Haque M.S."/>
            <person name="Islam M.M."/>
            <person name="Emdad E.M."/>
            <person name="Halim A."/>
            <person name="Hossen Q.M.M."/>
            <person name="Hossain M.Z."/>
            <person name="Ahmed B."/>
            <person name="Rahim S."/>
            <person name="Rahman M.S."/>
            <person name="Alam M.M."/>
            <person name="Hou S."/>
            <person name="Wan X."/>
            <person name="Saito J.A."/>
            <person name="Alam M."/>
        </authorList>
    </citation>
    <scope>NUCLEOTIDE SEQUENCE [LARGE SCALE GENOMIC DNA]</scope>
    <source>
        <strain evidence="3 4">MS6</strain>
    </source>
</reference>
<dbReference type="EMBL" id="AHHD01000386">
    <property type="protein sequence ID" value="EKG13779.1"/>
    <property type="molecule type" value="Genomic_DNA"/>
</dbReference>
<dbReference type="VEuPathDB" id="FungiDB:MPH_09088"/>
<gene>
    <name evidence="3" type="ORF">MPH_09088</name>
</gene>
<evidence type="ECO:0000256" key="1">
    <source>
        <dbReference type="SAM" id="MobiDB-lite"/>
    </source>
</evidence>
<name>K2RUA3_MACPH</name>
<keyword evidence="2" id="KW-0472">Membrane</keyword>